<organism evidence="10 11">
    <name type="scientific">Romanomermis culicivorax</name>
    <name type="common">Nematode worm</name>
    <dbReference type="NCBI Taxonomy" id="13658"/>
    <lineage>
        <taxon>Eukaryota</taxon>
        <taxon>Metazoa</taxon>
        <taxon>Ecdysozoa</taxon>
        <taxon>Nematoda</taxon>
        <taxon>Enoplea</taxon>
        <taxon>Dorylaimia</taxon>
        <taxon>Mermithida</taxon>
        <taxon>Mermithoidea</taxon>
        <taxon>Mermithidae</taxon>
        <taxon>Romanomermis</taxon>
    </lineage>
</organism>
<evidence type="ECO:0000256" key="2">
    <source>
        <dbReference type="ARBA" id="ARBA00004514"/>
    </source>
</evidence>
<proteinExistence type="predicted"/>
<name>A0A915IK49_ROMCU</name>
<dbReference type="Pfam" id="PF00266">
    <property type="entry name" value="Aminotran_5"/>
    <property type="match status" value="1"/>
</dbReference>
<dbReference type="PANTHER" id="PTHR11601">
    <property type="entry name" value="CYSTEINE DESULFURYLASE FAMILY MEMBER"/>
    <property type="match status" value="1"/>
</dbReference>
<reference evidence="11" key="1">
    <citation type="submission" date="2022-11" db="UniProtKB">
        <authorList>
            <consortium name="WormBaseParasite"/>
        </authorList>
    </citation>
    <scope>IDENTIFICATION</scope>
</reference>
<dbReference type="InterPro" id="IPR015422">
    <property type="entry name" value="PyrdxlP-dep_Trfase_small"/>
</dbReference>
<evidence type="ECO:0000256" key="6">
    <source>
        <dbReference type="ARBA" id="ARBA00037407"/>
    </source>
</evidence>
<dbReference type="InterPro" id="IPR015421">
    <property type="entry name" value="PyrdxlP-dep_Trfase_major"/>
</dbReference>
<dbReference type="Gene3D" id="3.90.1150.10">
    <property type="entry name" value="Aspartate Aminotransferase, domain 1"/>
    <property type="match status" value="1"/>
</dbReference>
<sequence length="275" mass="30532">MIYLDYNATCPLADEATTSISDALTRLWANPSSNNPMGKLARDEIEISRQNIAKMINCETSVETIGKKLSSVNADRNLKVLLHSDAAQAIGKIPVDVELLNVDYLTIVGHKAALLVSRNLSQYRSHMLEIRDYFEENLLKRVENVSVNFRDSQRLPNTSSVVFSATRNSGADLLKKCQRFVASTGAACHDSTKASAILLACGVELESARRTIRFSFGRETSKKDVDIVINELSSIILNLNTDSSSDRPLKRKSLENDQTDNKFKRSSIRVLCCDS</sequence>
<comment type="cofactor">
    <cofactor evidence="1">
        <name>pyridoxal 5'-phosphate</name>
        <dbReference type="ChEBI" id="CHEBI:597326"/>
    </cofactor>
</comment>
<evidence type="ECO:0000256" key="1">
    <source>
        <dbReference type="ARBA" id="ARBA00001933"/>
    </source>
</evidence>
<dbReference type="PANTHER" id="PTHR11601:SF62">
    <property type="entry name" value="SELENOCYSTEINE LYASE"/>
    <property type="match status" value="1"/>
</dbReference>
<dbReference type="GO" id="GO:0005829">
    <property type="term" value="C:cytosol"/>
    <property type="evidence" value="ECO:0007669"/>
    <property type="project" value="UniProtKB-SubCell"/>
</dbReference>
<accession>A0A915IK49</accession>
<dbReference type="AlphaFoldDB" id="A0A915IK49"/>
<evidence type="ECO:0000256" key="5">
    <source>
        <dbReference type="ARBA" id="ARBA00022679"/>
    </source>
</evidence>
<dbReference type="FunFam" id="3.90.1150.10:FF:000065">
    <property type="entry name" value="Selenocysteine lyase"/>
    <property type="match status" value="1"/>
</dbReference>
<dbReference type="InterPro" id="IPR000192">
    <property type="entry name" value="Aminotrans_V_dom"/>
</dbReference>
<evidence type="ECO:0000256" key="8">
    <source>
        <dbReference type="ARBA" id="ARBA00040554"/>
    </source>
</evidence>
<evidence type="ECO:0000313" key="11">
    <source>
        <dbReference type="WBParaSite" id="nRc.2.0.1.t13772-RA"/>
    </source>
</evidence>
<dbReference type="EC" id="4.4.1.16" evidence="7"/>
<dbReference type="InterPro" id="IPR015424">
    <property type="entry name" value="PyrdxlP-dep_Trfase"/>
</dbReference>
<keyword evidence="5" id="KW-0808">Transferase</keyword>
<evidence type="ECO:0000313" key="10">
    <source>
        <dbReference type="Proteomes" id="UP000887565"/>
    </source>
</evidence>
<feature type="domain" description="Aminotransferase class V" evidence="9">
    <location>
        <begin position="76"/>
        <end position="112"/>
    </location>
</feature>
<dbReference type="SUPFAM" id="SSF53383">
    <property type="entry name" value="PLP-dependent transferases"/>
    <property type="match status" value="1"/>
</dbReference>
<evidence type="ECO:0000256" key="4">
    <source>
        <dbReference type="ARBA" id="ARBA00022490"/>
    </source>
</evidence>
<comment type="subcellular location">
    <subcellularLocation>
        <location evidence="2">Cytoplasm</location>
        <location evidence="2">Cytosol</location>
    </subcellularLocation>
</comment>
<dbReference type="Proteomes" id="UP000887565">
    <property type="component" value="Unplaced"/>
</dbReference>
<dbReference type="WBParaSite" id="nRc.2.0.1.t13772-RA">
    <property type="protein sequence ID" value="nRc.2.0.1.t13772-RA"/>
    <property type="gene ID" value="nRc.2.0.1.g13772"/>
</dbReference>
<evidence type="ECO:0000256" key="3">
    <source>
        <dbReference type="ARBA" id="ARBA00011738"/>
    </source>
</evidence>
<dbReference type="GO" id="GO:0009000">
    <property type="term" value="F:selenocysteine lyase activity"/>
    <property type="evidence" value="ECO:0007669"/>
    <property type="project" value="UniProtKB-EC"/>
</dbReference>
<evidence type="ECO:0000256" key="7">
    <source>
        <dbReference type="ARBA" id="ARBA00039054"/>
    </source>
</evidence>
<keyword evidence="4" id="KW-0963">Cytoplasm</keyword>
<comment type="subunit">
    <text evidence="3">Homodimer.</text>
</comment>
<evidence type="ECO:0000259" key="9">
    <source>
        <dbReference type="Pfam" id="PF00266"/>
    </source>
</evidence>
<dbReference type="GO" id="GO:0016740">
    <property type="term" value="F:transferase activity"/>
    <property type="evidence" value="ECO:0007669"/>
    <property type="project" value="UniProtKB-KW"/>
</dbReference>
<dbReference type="Gene3D" id="3.40.640.10">
    <property type="entry name" value="Type I PLP-dependent aspartate aminotransferase-like (Major domain)"/>
    <property type="match status" value="2"/>
</dbReference>
<protein>
    <recommendedName>
        <fullName evidence="8">Selenocysteine lyase</fullName>
        <ecNumber evidence="7">4.4.1.16</ecNumber>
    </recommendedName>
</protein>
<comment type="function">
    <text evidence="6">Catalyzes the decomposition of L-selenocysteine to L-alanine and elemental selenium.</text>
</comment>
<keyword evidence="10" id="KW-1185">Reference proteome</keyword>